<accession>A0A448GUC9</accession>
<gene>
    <name evidence="1" type="ORF">NCTC10297_00257</name>
</gene>
<dbReference type="AlphaFoldDB" id="A0A448GUC9"/>
<name>A0A448GUC9_9GAMM</name>
<protein>
    <submittedName>
        <fullName evidence="1">Uncharacterized protein</fullName>
    </submittedName>
</protein>
<sequence length="33" mass="3793">MLINNYQIGTIFTNQDLMDAFKVSNADGMRRSK</sequence>
<dbReference type="EMBL" id="LR134343">
    <property type="protein sequence ID" value="VEG12337.1"/>
    <property type="molecule type" value="Genomic_DNA"/>
</dbReference>
<evidence type="ECO:0000313" key="1">
    <source>
        <dbReference type="EMBL" id="VEG12337.1"/>
    </source>
</evidence>
<dbReference type="KEGG" id="mcun:NCTC10297_00257"/>
<proteinExistence type="predicted"/>
<organism evidence="1 2">
    <name type="scientific">Moraxella cuniculi</name>
    <dbReference type="NCBI Taxonomy" id="34061"/>
    <lineage>
        <taxon>Bacteria</taxon>
        <taxon>Pseudomonadati</taxon>
        <taxon>Pseudomonadota</taxon>
        <taxon>Gammaproteobacteria</taxon>
        <taxon>Moraxellales</taxon>
        <taxon>Moraxellaceae</taxon>
        <taxon>Moraxella</taxon>
    </lineage>
</organism>
<dbReference type="Proteomes" id="UP000274100">
    <property type="component" value="Chromosome"/>
</dbReference>
<evidence type="ECO:0000313" key="2">
    <source>
        <dbReference type="Proteomes" id="UP000274100"/>
    </source>
</evidence>
<reference evidence="1 2" key="1">
    <citation type="submission" date="2018-12" db="EMBL/GenBank/DDBJ databases">
        <authorList>
            <consortium name="Pathogen Informatics"/>
        </authorList>
    </citation>
    <scope>NUCLEOTIDE SEQUENCE [LARGE SCALE GENOMIC DNA]</scope>
    <source>
        <strain evidence="1 2">NCTC10297</strain>
    </source>
</reference>